<proteinExistence type="predicted"/>
<dbReference type="AlphaFoldDB" id="A0A449I3Z0"/>
<gene>
    <name evidence="1" type="ORF">EV202_103120</name>
    <name evidence="2" type="ORF">NCTC7812_01612</name>
</gene>
<evidence type="ECO:0000313" key="4">
    <source>
        <dbReference type="Proteomes" id="UP000396835"/>
    </source>
</evidence>
<evidence type="ECO:0000313" key="1">
    <source>
        <dbReference type="EMBL" id="TCO95243.1"/>
    </source>
</evidence>
<reference evidence="1 3" key="2">
    <citation type="submission" date="2019-03" db="EMBL/GenBank/DDBJ databases">
        <title>Genomic Encyclopedia of Type Strains, Phase IV (KMG-IV): sequencing the most valuable type-strain genomes for metagenomic binning, comparative biology and taxonomic classification.</title>
        <authorList>
            <person name="Goeker M."/>
        </authorList>
    </citation>
    <scope>NUCLEOTIDE SEQUENCE [LARGE SCALE GENOMIC DNA]</scope>
    <source>
        <strain evidence="1 3">DSM 23917</strain>
    </source>
</reference>
<reference evidence="2 4" key="1">
    <citation type="submission" date="2019-02" db="EMBL/GenBank/DDBJ databases">
        <authorList>
            <consortium name="Pathogen Informatics"/>
        </authorList>
    </citation>
    <scope>NUCLEOTIDE SEQUENCE [LARGE SCALE GENOMIC DNA]</scope>
    <source>
        <strain evidence="2 4">3012STDY7078512</strain>
    </source>
</reference>
<dbReference type="EMBL" id="CAACYH010000004">
    <property type="protein sequence ID" value="VFB14072.1"/>
    <property type="molecule type" value="Genomic_DNA"/>
</dbReference>
<evidence type="ECO:0000313" key="2">
    <source>
        <dbReference type="EMBL" id="VFB14072.1"/>
    </source>
</evidence>
<protein>
    <submittedName>
        <fullName evidence="2">Uncharacterized protein</fullName>
    </submittedName>
</protein>
<organism evidence="2 4">
    <name type="scientific">Prevotella heparinolytica</name>
    <dbReference type="NCBI Taxonomy" id="28113"/>
    <lineage>
        <taxon>Bacteria</taxon>
        <taxon>Pseudomonadati</taxon>
        <taxon>Bacteroidota</taxon>
        <taxon>Bacteroidia</taxon>
        <taxon>Bacteroidales</taxon>
        <taxon>Bacteroidaceae</taxon>
        <taxon>Bacteroides</taxon>
    </lineage>
</organism>
<sequence>MQRRFGLSLHADKNNTDYAVFADKDNFFRPPLHNPYFFKSSLSIARFTFPKVRTHLS</sequence>
<dbReference type="EMBL" id="SLXB01000003">
    <property type="protein sequence ID" value="TCO95243.1"/>
    <property type="molecule type" value="Genomic_DNA"/>
</dbReference>
<dbReference type="Proteomes" id="UP000295600">
    <property type="component" value="Unassembled WGS sequence"/>
</dbReference>
<dbReference type="Proteomes" id="UP000396835">
    <property type="component" value="Unassembled WGS sequence"/>
</dbReference>
<evidence type="ECO:0000313" key="3">
    <source>
        <dbReference type="Proteomes" id="UP000295600"/>
    </source>
</evidence>
<accession>A0A449I3Z0</accession>
<name>A0A449I3Z0_9BACE</name>